<evidence type="ECO:0000259" key="2">
    <source>
        <dbReference type="Pfam" id="PF13395"/>
    </source>
</evidence>
<reference evidence="4 5" key="1">
    <citation type="submission" date="2020-08" db="EMBL/GenBank/DDBJ databases">
        <title>Oceanospirillum sp. nov. isolated from marine sediment.</title>
        <authorList>
            <person name="Ji X."/>
        </authorList>
    </citation>
    <scope>NUCLEOTIDE SEQUENCE [LARGE SCALE GENOMIC DNA]</scope>
    <source>
        <strain evidence="4 5">D5</strain>
    </source>
</reference>
<gene>
    <name evidence="4" type="ORF">H4O21_19240</name>
</gene>
<evidence type="ECO:0000313" key="4">
    <source>
        <dbReference type="EMBL" id="MBB1488746.1"/>
    </source>
</evidence>
<organism evidence="4 5">
    <name type="scientific">Oceanospirillum sediminis</name>
    <dbReference type="NCBI Taxonomy" id="2760088"/>
    <lineage>
        <taxon>Bacteria</taxon>
        <taxon>Pseudomonadati</taxon>
        <taxon>Pseudomonadota</taxon>
        <taxon>Gammaproteobacteria</taxon>
        <taxon>Oceanospirillales</taxon>
        <taxon>Oceanospirillaceae</taxon>
        <taxon>Oceanospirillum</taxon>
    </lineage>
</organism>
<keyword evidence="4" id="KW-0489">Methyltransferase</keyword>
<keyword evidence="1 4" id="KW-0808">Transferase</keyword>
<dbReference type="Gene3D" id="1.10.30.50">
    <property type="match status" value="1"/>
</dbReference>
<dbReference type="Proteomes" id="UP000565262">
    <property type="component" value="Unassembled WGS sequence"/>
</dbReference>
<feature type="domain" description="HNH nuclease" evidence="2">
    <location>
        <begin position="454"/>
        <end position="497"/>
    </location>
</feature>
<comment type="caution">
    <text evidence="4">The sequence shown here is derived from an EMBL/GenBank/DDBJ whole genome shotgun (WGS) entry which is preliminary data.</text>
</comment>
<accession>A0A839IXC9</accession>
<dbReference type="InterPro" id="IPR029063">
    <property type="entry name" value="SAM-dependent_MTases_sf"/>
</dbReference>
<feature type="domain" description="Methyltransferase" evidence="3">
    <location>
        <begin position="42"/>
        <end position="137"/>
    </location>
</feature>
<name>A0A839IXC9_9GAMM</name>
<evidence type="ECO:0000313" key="5">
    <source>
        <dbReference type="Proteomes" id="UP000565262"/>
    </source>
</evidence>
<dbReference type="EMBL" id="JACJFM010000034">
    <property type="protein sequence ID" value="MBB1488746.1"/>
    <property type="molecule type" value="Genomic_DNA"/>
</dbReference>
<dbReference type="InterPro" id="IPR003615">
    <property type="entry name" value="HNH_nuc"/>
</dbReference>
<dbReference type="Pfam" id="PF13395">
    <property type="entry name" value="HNH_4"/>
    <property type="match status" value="1"/>
</dbReference>
<dbReference type="GO" id="GO:0032259">
    <property type="term" value="P:methylation"/>
    <property type="evidence" value="ECO:0007669"/>
    <property type="project" value="UniProtKB-KW"/>
</dbReference>
<sequence>MDQDDIKFYSDNAEIFSKQYDALDFKAVHHSWLSMLPDDGVVLDIGAGSGRDARFLAEKGLKVVAVEPSKALLNIARNNSLPFNIHWINDQLPELSKVFSLHIKFDLILLSAVWMHIPLSNRERAFRKISNLLKPGGKAIFTLRYGNFSDGRSAYETSVAELSQYARKFGLLFEVLTEQKQQDQLGRQDVSWDTVAFTFPDDGKGSFPLIRNIIVNDSKSSTYKIALLRSLLRIAEGHPGAVCDQDDDYVVLPLGLVALYWLKLYKPLLDTYGMQQSNNGRIGLGFVKPEGWGQLTDMSLMDISIGAVFTQEEKADYLFQALKDISRTIRDMPVKHISLPNSKERVFFVDLQRQSRPDDTICLDMAFFQSFGSFYVPRAIWDSLFRYSIWIEPVLINEWASIMSSYKLNKEKKFNKLCYLSALQWDDPVHKTDQVRKRFKELAVDNDMLCCWSAKKLIEKEMAVDHTFPFARWPNNDLWNLLPVKDKINFQKSDRLPTNKKLTDSKEEIIHWWEQAWDKERREFFTQANLALPSLSSQNDSFDDVFQAVLLQRDRIKDFQQLQDWE</sequence>
<proteinExistence type="predicted"/>
<keyword evidence="5" id="KW-1185">Reference proteome</keyword>
<dbReference type="AlphaFoldDB" id="A0A839IXC9"/>
<dbReference type="GO" id="GO:0008168">
    <property type="term" value="F:methyltransferase activity"/>
    <property type="evidence" value="ECO:0007669"/>
    <property type="project" value="UniProtKB-KW"/>
</dbReference>
<evidence type="ECO:0000259" key="3">
    <source>
        <dbReference type="Pfam" id="PF13649"/>
    </source>
</evidence>
<dbReference type="PANTHER" id="PTHR43861">
    <property type="entry name" value="TRANS-ACONITATE 2-METHYLTRANSFERASE-RELATED"/>
    <property type="match status" value="1"/>
</dbReference>
<protein>
    <submittedName>
        <fullName evidence="4">Methyltransferase domain-containing protein</fullName>
    </submittedName>
</protein>
<dbReference type="CDD" id="cd02440">
    <property type="entry name" value="AdoMet_MTases"/>
    <property type="match status" value="1"/>
</dbReference>
<dbReference type="Gene3D" id="3.40.50.150">
    <property type="entry name" value="Vaccinia Virus protein VP39"/>
    <property type="match status" value="1"/>
</dbReference>
<evidence type="ECO:0000256" key="1">
    <source>
        <dbReference type="ARBA" id="ARBA00022679"/>
    </source>
</evidence>
<dbReference type="RefSeq" id="WP_182810514.1">
    <property type="nucleotide sequence ID" value="NZ_JACJFM010000034.1"/>
</dbReference>
<dbReference type="Pfam" id="PF13649">
    <property type="entry name" value="Methyltransf_25"/>
    <property type="match status" value="1"/>
</dbReference>
<dbReference type="PANTHER" id="PTHR43861:SF3">
    <property type="entry name" value="PUTATIVE (AFU_ORTHOLOGUE AFUA_2G14390)-RELATED"/>
    <property type="match status" value="1"/>
</dbReference>
<dbReference type="InterPro" id="IPR041698">
    <property type="entry name" value="Methyltransf_25"/>
</dbReference>
<dbReference type="SUPFAM" id="SSF53335">
    <property type="entry name" value="S-adenosyl-L-methionine-dependent methyltransferases"/>
    <property type="match status" value="1"/>
</dbReference>